<dbReference type="Pfam" id="PF24681">
    <property type="entry name" value="Kelch_KLHDC2_KLHL20_DRC7"/>
    <property type="match status" value="1"/>
</dbReference>
<dbReference type="SUPFAM" id="SSF117281">
    <property type="entry name" value="Kelch motif"/>
    <property type="match status" value="1"/>
</dbReference>
<accession>A0A4R0RTH0</accession>
<evidence type="ECO:0008006" key="7">
    <source>
        <dbReference type="Google" id="ProtNLM"/>
    </source>
</evidence>
<comment type="caution">
    <text evidence="5">The sequence shown here is derived from an EMBL/GenBank/DDBJ whole genome shotgun (WGS) entry which is preliminary data.</text>
</comment>
<feature type="compositionally biased region" description="Basic and acidic residues" evidence="4">
    <location>
        <begin position="739"/>
        <end position="753"/>
    </location>
</feature>
<dbReference type="GO" id="GO:0045454">
    <property type="term" value="P:cell redox homeostasis"/>
    <property type="evidence" value="ECO:0007669"/>
    <property type="project" value="TreeGrafter"/>
</dbReference>
<proteinExistence type="predicted"/>
<keyword evidence="3" id="KW-0175">Coiled coil</keyword>
<feature type="region of interest" description="Disordered" evidence="4">
    <location>
        <begin position="273"/>
        <end position="305"/>
    </location>
</feature>
<protein>
    <recommendedName>
        <fullName evidence="7">BTB domain-containing protein</fullName>
    </recommendedName>
</protein>
<dbReference type="STRING" id="92696.A0A4R0RTH0"/>
<feature type="compositionally biased region" description="Low complexity" evidence="4">
    <location>
        <begin position="1058"/>
        <end position="1070"/>
    </location>
</feature>
<evidence type="ECO:0000313" key="6">
    <source>
        <dbReference type="Proteomes" id="UP000292702"/>
    </source>
</evidence>
<evidence type="ECO:0000256" key="4">
    <source>
        <dbReference type="SAM" id="MobiDB-lite"/>
    </source>
</evidence>
<dbReference type="InterPro" id="IPR011333">
    <property type="entry name" value="SKP1/BTB/POZ_sf"/>
</dbReference>
<dbReference type="Gene3D" id="3.30.710.10">
    <property type="entry name" value="Potassium Channel Kv1.1, Chain A"/>
    <property type="match status" value="1"/>
</dbReference>
<organism evidence="5 6">
    <name type="scientific">Steccherinum ochraceum</name>
    <dbReference type="NCBI Taxonomy" id="92696"/>
    <lineage>
        <taxon>Eukaryota</taxon>
        <taxon>Fungi</taxon>
        <taxon>Dikarya</taxon>
        <taxon>Basidiomycota</taxon>
        <taxon>Agaricomycotina</taxon>
        <taxon>Agaricomycetes</taxon>
        <taxon>Polyporales</taxon>
        <taxon>Steccherinaceae</taxon>
        <taxon>Steccherinum</taxon>
    </lineage>
</organism>
<sequence length="1180" mass="129946">MPGVGSAHLRVPGKRRLAISPPISQVKVVLNLPPHSTHPSSPPPRRVVRPPRRAPPPPQPAAVVGMYPIADLTAFCRRTTGDVPPKLVGASTTVVGSKMYLYGGRLVAERRMVSDIYIFDLETFVWEKLAQPQEDDVPQPRYFHSADAWNNHLIIFGGMAIQPRSDNPEDLCVLNDVRLFDLSTYRWVPAAATSNDSSPGAFIPNARYAHLSSVTSNRLFVIGGQDLNNVWLDDIHVYDMVKRVWVQRREYPRHCGTYRSVAVTADMRVRIPQEEGRNPQSAKLGPAGTRFKTDKNAPPSTDVTSPDSLIHLPYSAAPTDEHPCDIYLFSNYNFTDVQRELEVFTPGPDGDFTITDRSGAMTGTSFPPGLRFPIGAILGTHFIIAGTYLSQTFQSFSVWTLDLVSMVWSRIDPGSALVGSWFRSCLWPEANKFLIFGNRHGNLVEDYNRRLLSWDHVAVIDLEAFGIYRPPPLLLDIPMQEMGLAALEEGVFADFEIICDDGRKIPCSRKLLEERWPWFKEQRKLFIQAATRAMEASTAAPLPELSTADQQEPRPDPRLTPRSFQLSEPYPITLALLQYLYSTSLLTPLQHAPAVLSQLLLLSSTYDMPHLQSLVKHAMHRALTFATSVGIYGVSTLCNCRSLQIRALRVVMAYSQKRPAGGRAREKDAPNGSGGGGGRSHNSGTDGSGRGGGSSDRPSAARPRGMSDASYLRGPGDSAGGVAGPRGTGFSSGNINLQRDLKERERERERSRTMTESPVIRHHRSSEGLNVKDNSDPLISLIDTAADSSSAVPSPETVHKKELEAIAEMMATSVNQDDPIVELHEALESSNVVMDDTDSIVDNYLPDDTYELDLSRFSLQSHDTTTSGSSFTAPALTIDSSLSPDSDFDPADDYCDSALLSPRSPFPTFHLPRTSPQPGWESDSSLRSSVSYTSLSTPSLSRASSFQHAATAPASPIPPSADPPSSLPQQGLGVIQERHSEDSEDFPLPIMDLDGRTSRGSFYDRKESFDVDVELVQHRTLRASHVIWERRQHPELERLRIETVTPDTITPDRRGHLSPDSPATSTSDSSIRASARSPGGTAISRLFSKTPKGPKSPRFTKSLEALHSSSNLTTADLRAAAKAEEKARKKELAKLRKERLAKEAEEKARKEAAEDMRRRKIKVGGDEMFGGMHLGYLQGL</sequence>
<feature type="compositionally biased region" description="Pro residues" evidence="4">
    <location>
        <begin position="955"/>
        <end position="966"/>
    </location>
</feature>
<feature type="region of interest" description="Disordered" evidence="4">
    <location>
        <begin position="1041"/>
        <end position="1097"/>
    </location>
</feature>
<evidence type="ECO:0000256" key="2">
    <source>
        <dbReference type="ARBA" id="ARBA00022737"/>
    </source>
</evidence>
<reference evidence="5 6" key="1">
    <citation type="submission" date="2018-11" db="EMBL/GenBank/DDBJ databases">
        <title>Genome assembly of Steccherinum ochraceum LE-BIN_3174, the white-rot fungus of the Steccherinaceae family (The Residual Polyporoid clade, Polyporales, Basidiomycota).</title>
        <authorList>
            <person name="Fedorova T.V."/>
            <person name="Glazunova O.A."/>
            <person name="Landesman E.O."/>
            <person name="Moiseenko K.V."/>
            <person name="Psurtseva N.V."/>
            <person name="Savinova O.S."/>
            <person name="Shakhova N.V."/>
            <person name="Tyazhelova T.V."/>
            <person name="Vasina D.V."/>
        </authorList>
    </citation>
    <scope>NUCLEOTIDE SEQUENCE [LARGE SCALE GENOMIC DNA]</scope>
    <source>
        <strain evidence="5 6">LE-BIN_3174</strain>
    </source>
</reference>
<dbReference type="InterPro" id="IPR015915">
    <property type="entry name" value="Kelch-typ_b-propeller"/>
</dbReference>
<dbReference type="PANTHER" id="PTHR43503">
    <property type="entry name" value="MCG48959-RELATED"/>
    <property type="match status" value="1"/>
</dbReference>
<dbReference type="Proteomes" id="UP000292702">
    <property type="component" value="Unassembled WGS sequence"/>
</dbReference>
<keyword evidence="6" id="KW-1185">Reference proteome</keyword>
<feature type="region of interest" description="Disordered" evidence="4">
    <location>
        <begin position="905"/>
        <end position="926"/>
    </location>
</feature>
<feature type="region of interest" description="Disordered" evidence="4">
    <location>
        <begin position="657"/>
        <end position="772"/>
    </location>
</feature>
<dbReference type="GO" id="GO:0005739">
    <property type="term" value="C:mitochondrion"/>
    <property type="evidence" value="ECO:0007669"/>
    <property type="project" value="TreeGrafter"/>
</dbReference>
<dbReference type="SUPFAM" id="SSF54695">
    <property type="entry name" value="POZ domain"/>
    <property type="match status" value="1"/>
</dbReference>
<evidence type="ECO:0000256" key="3">
    <source>
        <dbReference type="SAM" id="Coils"/>
    </source>
</evidence>
<dbReference type="GO" id="GO:0005829">
    <property type="term" value="C:cytosol"/>
    <property type="evidence" value="ECO:0007669"/>
    <property type="project" value="TreeGrafter"/>
</dbReference>
<dbReference type="Gene3D" id="2.120.10.80">
    <property type="entry name" value="Kelch-type beta propeller"/>
    <property type="match status" value="1"/>
</dbReference>
<feature type="region of interest" description="Disordered" evidence="4">
    <location>
        <begin position="31"/>
        <end position="60"/>
    </location>
</feature>
<gene>
    <name evidence="5" type="ORF">EIP91_002878</name>
</gene>
<feature type="coiled-coil region" evidence="3">
    <location>
        <begin position="1118"/>
        <end position="1155"/>
    </location>
</feature>
<feature type="compositionally biased region" description="Low complexity" evidence="4">
    <location>
        <begin position="944"/>
        <end position="954"/>
    </location>
</feature>
<feature type="region of interest" description="Disordered" evidence="4">
    <location>
        <begin position="540"/>
        <end position="563"/>
    </location>
</feature>
<dbReference type="AlphaFoldDB" id="A0A4R0RTH0"/>
<name>A0A4R0RTH0_9APHY</name>
<feature type="compositionally biased region" description="Gly residues" evidence="4">
    <location>
        <begin position="717"/>
        <end position="727"/>
    </location>
</feature>
<dbReference type="OrthoDB" id="10001928at2759"/>
<evidence type="ECO:0000256" key="1">
    <source>
        <dbReference type="ARBA" id="ARBA00022441"/>
    </source>
</evidence>
<dbReference type="EMBL" id="RWJN01000019">
    <property type="protein sequence ID" value="TCD70532.1"/>
    <property type="molecule type" value="Genomic_DNA"/>
</dbReference>
<keyword evidence="1" id="KW-0880">Kelch repeat</keyword>
<evidence type="ECO:0000313" key="5">
    <source>
        <dbReference type="EMBL" id="TCD70532.1"/>
    </source>
</evidence>
<dbReference type="PANTHER" id="PTHR43503:SF2">
    <property type="entry name" value="NEGATIVE REGULATOR OF SPORULATION MDS3-RELATED"/>
    <property type="match status" value="1"/>
</dbReference>
<keyword evidence="2" id="KW-0677">Repeat</keyword>
<feature type="region of interest" description="Disordered" evidence="4">
    <location>
        <begin position="944"/>
        <end position="992"/>
    </location>
</feature>